<proteinExistence type="predicted"/>
<accession>A0A975JXN3</accession>
<gene>
    <name evidence="2" type="ORF">F6B93_09350</name>
</gene>
<reference evidence="2" key="1">
    <citation type="submission" date="2019-12" db="EMBL/GenBank/DDBJ databases">
        <title>Mycobacterium spongiae sp. nov.</title>
        <authorList>
            <person name="Stinear T."/>
        </authorList>
    </citation>
    <scope>NUCLEOTIDE SEQUENCE</scope>
    <source>
        <strain evidence="2">FSD4b-SM</strain>
    </source>
</reference>
<keyword evidence="3" id="KW-1185">Reference proteome</keyword>
<organism evidence="2 3">
    <name type="scientific">Mycobacterium spongiae</name>
    <dbReference type="NCBI Taxonomy" id="886343"/>
    <lineage>
        <taxon>Bacteria</taxon>
        <taxon>Bacillati</taxon>
        <taxon>Actinomycetota</taxon>
        <taxon>Actinomycetes</taxon>
        <taxon>Mycobacteriales</taxon>
        <taxon>Mycobacteriaceae</taxon>
        <taxon>Mycobacterium</taxon>
    </lineage>
</organism>
<dbReference type="EMBL" id="CP046600">
    <property type="protein sequence ID" value="QUR67278.1"/>
    <property type="molecule type" value="Genomic_DNA"/>
</dbReference>
<evidence type="ECO:0000256" key="1">
    <source>
        <dbReference type="SAM" id="MobiDB-lite"/>
    </source>
</evidence>
<sequence length="87" mass="9271">MNARPNKTSMGARVAEWIDQVDQTVVTRPRDAVVECTAAAQALFRPQRHLDCFAEPTGSMSFGAGVAESDGDSPDAVSYPVGSAHYT</sequence>
<dbReference type="KEGG" id="mspg:F6B93_09350"/>
<evidence type="ECO:0000313" key="3">
    <source>
        <dbReference type="Proteomes" id="UP000682202"/>
    </source>
</evidence>
<evidence type="ECO:0000313" key="2">
    <source>
        <dbReference type="EMBL" id="QUR67278.1"/>
    </source>
</evidence>
<name>A0A975JXN3_9MYCO</name>
<dbReference type="AlphaFoldDB" id="A0A975JXN3"/>
<dbReference type="Proteomes" id="UP000682202">
    <property type="component" value="Chromosome"/>
</dbReference>
<dbReference type="RefSeq" id="WP_211698848.1">
    <property type="nucleotide sequence ID" value="NZ_CP046600.1"/>
</dbReference>
<protein>
    <submittedName>
        <fullName evidence="2">Uncharacterized protein</fullName>
    </submittedName>
</protein>
<feature type="region of interest" description="Disordered" evidence="1">
    <location>
        <begin position="61"/>
        <end position="87"/>
    </location>
</feature>